<organism evidence="3 4">
    <name type="scientific">Amycolatopsis taiwanensis</name>
    <dbReference type="NCBI Taxonomy" id="342230"/>
    <lineage>
        <taxon>Bacteria</taxon>
        <taxon>Bacillati</taxon>
        <taxon>Actinomycetota</taxon>
        <taxon>Actinomycetes</taxon>
        <taxon>Pseudonocardiales</taxon>
        <taxon>Pseudonocardiaceae</taxon>
        <taxon>Amycolatopsis</taxon>
    </lineage>
</organism>
<dbReference type="GO" id="GO:0003824">
    <property type="term" value="F:catalytic activity"/>
    <property type="evidence" value="ECO:0007669"/>
    <property type="project" value="InterPro"/>
</dbReference>
<evidence type="ECO:0000256" key="2">
    <source>
        <dbReference type="RuleBase" id="RU003707"/>
    </source>
</evidence>
<dbReference type="AlphaFoldDB" id="A0A9W6R1J5"/>
<dbReference type="SUPFAM" id="SSF52096">
    <property type="entry name" value="ClpP/crotonase"/>
    <property type="match status" value="1"/>
</dbReference>
<dbReference type="InterPro" id="IPR001753">
    <property type="entry name" value="Enoyl-CoA_hydra/iso"/>
</dbReference>
<proteinExistence type="inferred from homology"/>
<protein>
    <submittedName>
        <fullName evidence="3">Crotonase</fullName>
    </submittedName>
</protein>
<dbReference type="PANTHER" id="PTHR11941:SF54">
    <property type="entry name" value="ENOYL-COA HYDRATASE, MITOCHONDRIAL"/>
    <property type="match status" value="1"/>
</dbReference>
<evidence type="ECO:0000313" key="3">
    <source>
        <dbReference type="EMBL" id="GLY65845.1"/>
    </source>
</evidence>
<dbReference type="PROSITE" id="PS00166">
    <property type="entry name" value="ENOYL_COA_HYDRATASE"/>
    <property type="match status" value="1"/>
</dbReference>
<evidence type="ECO:0000313" key="4">
    <source>
        <dbReference type="Proteomes" id="UP001165136"/>
    </source>
</evidence>
<dbReference type="RefSeq" id="WP_027947405.1">
    <property type="nucleotide sequence ID" value="NZ_BSTI01000005.1"/>
</dbReference>
<dbReference type="PANTHER" id="PTHR11941">
    <property type="entry name" value="ENOYL-COA HYDRATASE-RELATED"/>
    <property type="match status" value="1"/>
</dbReference>
<dbReference type="InterPro" id="IPR018376">
    <property type="entry name" value="Enoyl-CoA_hyd/isom_CS"/>
</dbReference>
<evidence type="ECO:0000256" key="1">
    <source>
        <dbReference type="ARBA" id="ARBA00005254"/>
    </source>
</evidence>
<gene>
    <name evidence="3" type="ORF">Atai01_24640</name>
</gene>
<dbReference type="CDD" id="cd06558">
    <property type="entry name" value="crotonase-like"/>
    <property type="match status" value="1"/>
</dbReference>
<sequence length="257" mass="27299">MSVVLGERSGPVLRIVLNRPERLNAVSEELYTELLNQLQAAVLDSSVRCVVLTGAGRAFSAGADLKAHRTADRSQADRATYVALGQQVCERIQKLPVPVVAEVRGYALGAGAEMAVSADFLVMAEDAKMGFPEVALGTFVGGGVTHRLPRLVGLRKATDLLLLGERFTGAQAVQWGLAHQAPPEAELTAVTDRLVSRLSSLAPLSVRRMKAALARDSGLDDALQAEAKDLLAVMGTDDWAEGVAAFGEGREPEFLGR</sequence>
<name>A0A9W6R1J5_9PSEU</name>
<dbReference type="Pfam" id="PF00378">
    <property type="entry name" value="ECH_1"/>
    <property type="match status" value="1"/>
</dbReference>
<dbReference type="GO" id="GO:0006635">
    <property type="term" value="P:fatty acid beta-oxidation"/>
    <property type="evidence" value="ECO:0007669"/>
    <property type="project" value="TreeGrafter"/>
</dbReference>
<dbReference type="Proteomes" id="UP001165136">
    <property type="component" value="Unassembled WGS sequence"/>
</dbReference>
<keyword evidence="4" id="KW-1185">Reference proteome</keyword>
<comment type="caution">
    <text evidence="3">The sequence shown here is derived from an EMBL/GenBank/DDBJ whole genome shotgun (WGS) entry which is preliminary data.</text>
</comment>
<dbReference type="Gene3D" id="3.90.226.10">
    <property type="entry name" value="2-enoyl-CoA Hydratase, Chain A, domain 1"/>
    <property type="match status" value="1"/>
</dbReference>
<comment type="similarity">
    <text evidence="1 2">Belongs to the enoyl-CoA hydratase/isomerase family.</text>
</comment>
<accession>A0A9W6R1J5</accession>
<dbReference type="InterPro" id="IPR029045">
    <property type="entry name" value="ClpP/crotonase-like_dom_sf"/>
</dbReference>
<dbReference type="EMBL" id="BSTI01000005">
    <property type="protein sequence ID" value="GLY65845.1"/>
    <property type="molecule type" value="Genomic_DNA"/>
</dbReference>
<reference evidence="3" key="1">
    <citation type="submission" date="2023-03" db="EMBL/GenBank/DDBJ databases">
        <title>Amycolatopsis taiwanensis NBRC 103393.</title>
        <authorList>
            <person name="Ichikawa N."/>
            <person name="Sato H."/>
            <person name="Tonouchi N."/>
        </authorList>
    </citation>
    <scope>NUCLEOTIDE SEQUENCE</scope>
    <source>
        <strain evidence="3">NBRC 103393</strain>
    </source>
</reference>